<gene>
    <name evidence="1" type="ORF">TELCIR_16854</name>
</gene>
<accession>A0A2G9TUL2</accession>
<sequence length="89" mass="10161">MSQSTKREAMGSPSDCGHVFALHRQWIELVQHQRLPTVRHFCSVHAASLLRGVFTNHNGRNIRLSNRRSFYYIAGLDHTEVVATESVDE</sequence>
<evidence type="ECO:0000313" key="1">
    <source>
        <dbReference type="EMBL" id="PIO61617.1"/>
    </source>
</evidence>
<organism evidence="1 2">
    <name type="scientific">Teladorsagia circumcincta</name>
    <name type="common">Brown stomach worm</name>
    <name type="synonym">Ostertagia circumcincta</name>
    <dbReference type="NCBI Taxonomy" id="45464"/>
    <lineage>
        <taxon>Eukaryota</taxon>
        <taxon>Metazoa</taxon>
        <taxon>Ecdysozoa</taxon>
        <taxon>Nematoda</taxon>
        <taxon>Chromadorea</taxon>
        <taxon>Rhabditida</taxon>
        <taxon>Rhabditina</taxon>
        <taxon>Rhabditomorpha</taxon>
        <taxon>Strongyloidea</taxon>
        <taxon>Trichostrongylidae</taxon>
        <taxon>Teladorsagia</taxon>
    </lineage>
</organism>
<dbReference type="Proteomes" id="UP000230423">
    <property type="component" value="Unassembled WGS sequence"/>
</dbReference>
<dbReference type="AlphaFoldDB" id="A0A2G9TUL2"/>
<dbReference type="EMBL" id="KZ353303">
    <property type="protein sequence ID" value="PIO61617.1"/>
    <property type="molecule type" value="Genomic_DNA"/>
</dbReference>
<name>A0A2G9TUL2_TELCI</name>
<evidence type="ECO:0000313" key="2">
    <source>
        <dbReference type="Proteomes" id="UP000230423"/>
    </source>
</evidence>
<protein>
    <submittedName>
        <fullName evidence="1">Uncharacterized protein</fullName>
    </submittedName>
</protein>
<keyword evidence="2" id="KW-1185">Reference proteome</keyword>
<reference evidence="1 2" key="1">
    <citation type="submission" date="2015-09" db="EMBL/GenBank/DDBJ databases">
        <title>Draft genome of the parasitic nematode Teladorsagia circumcincta isolate WARC Sus (inbred).</title>
        <authorList>
            <person name="Mitreva M."/>
        </authorList>
    </citation>
    <scope>NUCLEOTIDE SEQUENCE [LARGE SCALE GENOMIC DNA]</scope>
    <source>
        <strain evidence="1 2">S</strain>
    </source>
</reference>
<proteinExistence type="predicted"/>